<reference evidence="8 9" key="2">
    <citation type="submission" date="2018-06" db="EMBL/GenBank/DDBJ databases">
        <title>Comparative genomics of rhizobia nodulating Arachis hypogaea in China.</title>
        <authorList>
            <person name="Li Y."/>
        </authorList>
    </citation>
    <scope>NUCLEOTIDE SEQUENCE [LARGE SCALE GENOMIC DNA]</scope>
    <source>
        <strain evidence="8 9">CCBAU 51658</strain>
    </source>
</reference>
<dbReference type="GO" id="GO:0005886">
    <property type="term" value="C:plasma membrane"/>
    <property type="evidence" value="ECO:0007669"/>
    <property type="project" value="UniProtKB-SubCell"/>
</dbReference>
<keyword evidence="2" id="KW-1003">Cell membrane</keyword>
<evidence type="ECO:0000256" key="1">
    <source>
        <dbReference type="ARBA" id="ARBA00004533"/>
    </source>
</evidence>
<dbReference type="EMBL" id="BMHC01000009">
    <property type="protein sequence ID" value="GGI27166.1"/>
    <property type="molecule type" value="Genomic_DNA"/>
</dbReference>
<evidence type="ECO:0000256" key="6">
    <source>
        <dbReference type="ARBA" id="ARBA00023315"/>
    </source>
</evidence>
<protein>
    <submittedName>
        <fullName evidence="7">Uncharacterized protein</fullName>
    </submittedName>
</protein>
<comment type="subcellular location">
    <subcellularLocation>
        <location evidence="1">Cell inner membrane</location>
    </subcellularLocation>
</comment>
<dbReference type="EMBL" id="CP030057">
    <property type="protein sequence ID" value="QOZ60318.1"/>
    <property type="molecule type" value="Genomic_DNA"/>
</dbReference>
<organism evidence="7 10">
    <name type="scientific">Bradyrhizobium guangdongense</name>
    <dbReference type="NCBI Taxonomy" id="1325090"/>
    <lineage>
        <taxon>Bacteria</taxon>
        <taxon>Pseudomonadati</taxon>
        <taxon>Pseudomonadota</taxon>
        <taxon>Alphaproteobacteria</taxon>
        <taxon>Hyphomicrobiales</taxon>
        <taxon>Nitrobacteraceae</taxon>
        <taxon>Bradyrhizobium</taxon>
    </lineage>
</organism>
<dbReference type="Pfam" id="PF03279">
    <property type="entry name" value="Lip_A_acyltrans"/>
    <property type="match status" value="1"/>
</dbReference>
<evidence type="ECO:0000256" key="5">
    <source>
        <dbReference type="ARBA" id="ARBA00023136"/>
    </source>
</evidence>
<dbReference type="InterPro" id="IPR004960">
    <property type="entry name" value="LipA_acyltrans"/>
</dbReference>
<evidence type="ECO:0000313" key="7">
    <source>
        <dbReference type="EMBL" id="GGI27166.1"/>
    </source>
</evidence>
<dbReference type="GO" id="GO:0016746">
    <property type="term" value="F:acyltransferase activity"/>
    <property type="evidence" value="ECO:0007669"/>
    <property type="project" value="UniProtKB-KW"/>
</dbReference>
<keyword evidence="3" id="KW-0997">Cell inner membrane</keyword>
<reference evidence="7" key="1">
    <citation type="journal article" date="2014" name="Int. J. Syst. Evol. Microbiol.">
        <title>Complete genome sequence of Corynebacterium casei LMG S-19264T (=DSM 44701T), isolated from a smear-ripened cheese.</title>
        <authorList>
            <consortium name="US DOE Joint Genome Institute (JGI-PGF)"/>
            <person name="Walter F."/>
            <person name="Albersmeier A."/>
            <person name="Kalinowski J."/>
            <person name="Ruckert C."/>
        </authorList>
    </citation>
    <scope>NUCLEOTIDE SEQUENCE</scope>
    <source>
        <strain evidence="7">CGMCC 1.15034</strain>
    </source>
</reference>
<accession>A0A410V6C9</accession>
<proteinExistence type="predicted"/>
<gene>
    <name evidence="7" type="ORF">GCM10010987_43030</name>
    <name evidence="8" type="ORF">XH86_17550</name>
</gene>
<evidence type="ECO:0000256" key="4">
    <source>
        <dbReference type="ARBA" id="ARBA00022679"/>
    </source>
</evidence>
<keyword evidence="5" id="KW-0472">Membrane</keyword>
<keyword evidence="9" id="KW-1185">Reference proteome</keyword>
<dbReference type="GO" id="GO:0009247">
    <property type="term" value="P:glycolipid biosynthetic process"/>
    <property type="evidence" value="ECO:0007669"/>
    <property type="project" value="UniProtKB-ARBA"/>
</dbReference>
<evidence type="ECO:0000313" key="8">
    <source>
        <dbReference type="EMBL" id="QOZ60318.1"/>
    </source>
</evidence>
<dbReference type="OrthoDB" id="9801955at2"/>
<dbReference type="Proteomes" id="UP000625079">
    <property type="component" value="Unassembled WGS sequence"/>
</dbReference>
<reference evidence="7" key="3">
    <citation type="submission" date="2022-12" db="EMBL/GenBank/DDBJ databases">
        <authorList>
            <person name="Sun Q."/>
            <person name="Zhou Y."/>
        </authorList>
    </citation>
    <scope>NUCLEOTIDE SEQUENCE</scope>
    <source>
        <strain evidence="7">CGMCC 1.15034</strain>
    </source>
</reference>
<sequence>MTIPDPASEGAKLLERAVLLSAGLANLRPKAEIMTLYGRAAKFQSDCRRLDQQLAAQSDRIGISELDDLLRTLSITSPSDLAIATAHHGHFVAFLSAFSRAGVPLAACYRSASRTYIDALGRSGVALVDLDQVSSVRRIFDAFDELRMSGRYIVLMIDAPFASRRSYPFLGYQVAVSSMPWLYARHSRASLLPLATRVESRALLGYTMGDVVKPSTKDCTQTLLGFLEDIILAQPEQYAWSNSILLSDLSARERAFSFALDALEWRHTIARHT</sequence>
<keyword evidence="6" id="KW-0012">Acyltransferase</keyword>
<dbReference type="AlphaFoldDB" id="A0A410V6C9"/>
<evidence type="ECO:0000256" key="3">
    <source>
        <dbReference type="ARBA" id="ARBA00022519"/>
    </source>
</evidence>
<dbReference type="RefSeq" id="WP_128965917.1">
    <property type="nucleotide sequence ID" value="NZ_BMHC01000009.1"/>
</dbReference>
<evidence type="ECO:0000256" key="2">
    <source>
        <dbReference type="ARBA" id="ARBA00022475"/>
    </source>
</evidence>
<evidence type="ECO:0000313" key="10">
    <source>
        <dbReference type="Proteomes" id="UP000625079"/>
    </source>
</evidence>
<dbReference type="Proteomes" id="UP000593880">
    <property type="component" value="Chromosome"/>
</dbReference>
<keyword evidence="4" id="KW-0808">Transferase</keyword>
<name>A0A410V6C9_9BRAD</name>
<evidence type="ECO:0000313" key="9">
    <source>
        <dbReference type="Proteomes" id="UP000593880"/>
    </source>
</evidence>